<dbReference type="PANTHER" id="PTHR43433:SF3">
    <property type="entry name" value="NON-HEME CHLOROPEROXIDASE"/>
    <property type="match status" value="1"/>
</dbReference>
<dbReference type="InterPro" id="IPR029058">
    <property type="entry name" value="AB_hydrolase_fold"/>
</dbReference>
<keyword evidence="3" id="KW-0378">Hydrolase</keyword>
<feature type="domain" description="AB hydrolase-1" evidence="2">
    <location>
        <begin position="67"/>
        <end position="292"/>
    </location>
</feature>
<evidence type="ECO:0000259" key="2">
    <source>
        <dbReference type="Pfam" id="PF00561"/>
    </source>
</evidence>
<name>A0AAU3I677_9ACTN</name>
<sequence>MTSGVIDPVAASRKHEGHSDPPSYHRIPGGPMPYFASPVDGARLHFVDYGPATGQVAVFVNSSYFGTEMWEYQMLPLADAGYRCVGFDRRGHGRSEDVWGGFDLDSLADDVDGLLRHLDLREVTLVGHSVGTAEVVRCLTRHGAERVARVALVAGMAPGPVRSVNHPEGVDPALVEAGNKAFRHDRAAFFEDGAHAFFALGLPGNDLSEAYVRSMIDRCHGGTARAGAALGDLVVTLDVAPELAKLDLPALVVHGTHDASAPLDLTGRRAAELLPDSTFRVYENAGHGLFATHREQLTADLREFMSDS</sequence>
<dbReference type="GO" id="GO:0016787">
    <property type="term" value="F:hydrolase activity"/>
    <property type="evidence" value="ECO:0007669"/>
    <property type="project" value="UniProtKB-KW"/>
</dbReference>
<dbReference type="PRINTS" id="PR00111">
    <property type="entry name" value="ABHYDROLASE"/>
</dbReference>
<proteinExistence type="predicted"/>
<dbReference type="Gene3D" id="3.40.50.1820">
    <property type="entry name" value="alpha/beta hydrolase"/>
    <property type="match status" value="1"/>
</dbReference>
<dbReference type="InterPro" id="IPR050471">
    <property type="entry name" value="AB_hydrolase"/>
</dbReference>
<dbReference type="PANTHER" id="PTHR43433">
    <property type="entry name" value="HYDROLASE, ALPHA/BETA FOLD FAMILY PROTEIN"/>
    <property type="match status" value="1"/>
</dbReference>
<dbReference type="Pfam" id="PF00561">
    <property type="entry name" value="Abhydrolase_1"/>
    <property type="match status" value="1"/>
</dbReference>
<evidence type="ECO:0000256" key="1">
    <source>
        <dbReference type="SAM" id="MobiDB-lite"/>
    </source>
</evidence>
<dbReference type="SUPFAM" id="SSF53474">
    <property type="entry name" value="alpha/beta-Hydrolases"/>
    <property type="match status" value="1"/>
</dbReference>
<evidence type="ECO:0000313" key="3">
    <source>
        <dbReference type="EMBL" id="WTZ13371.1"/>
    </source>
</evidence>
<accession>A0AAU3I677</accession>
<dbReference type="EMBL" id="CP109546">
    <property type="protein sequence ID" value="WTZ13371.1"/>
    <property type="molecule type" value="Genomic_DNA"/>
</dbReference>
<gene>
    <name evidence="3" type="ORF">OG699_38630</name>
</gene>
<feature type="region of interest" description="Disordered" evidence="1">
    <location>
        <begin position="1"/>
        <end position="24"/>
    </location>
</feature>
<reference evidence="3" key="1">
    <citation type="submission" date="2022-10" db="EMBL/GenBank/DDBJ databases">
        <title>The complete genomes of actinobacterial strains from the NBC collection.</title>
        <authorList>
            <person name="Joergensen T.S."/>
            <person name="Alvarez Arevalo M."/>
            <person name="Sterndorff E.B."/>
            <person name="Faurdal D."/>
            <person name="Vuksanovic O."/>
            <person name="Mourched A.-S."/>
            <person name="Charusanti P."/>
            <person name="Shaw S."/>
            <person name="Blin K."/>
            <person name="Weber T."/>
        </authorList>
    </citation>
    <scope>NUCLEOTIDE SEQUENCE</scope>
    <source>
        <strain evidence="3">NBC_01393</strain>
    </source>
</reference>
<dbReference type="InterPro" id="IPR000073">
    <property type="entry name" value="AB_hydrolase_1"/>
</dbReference>
<dbReference type="AlphaFoldDB" id="A0AAU3I677"/>
<protein>
    <submittedName>
        <fullName evidence="3">Alpha/beta hydrolase</fullName>
    </submittedName>
</protein>
<organism evidence="3">
    <name type="scientific">Streptomyces sp. NBC_01393</name>
    <dbReference type="NCBI Taxonomy" id="2903851"/>
    <lineage>
        <taxon>Bacteria</taxon>
        <taxon>Bacillati</taxon>
        <taxon>Actinomycetota</taxon>
        <taxon>Actinomycetes</taxon>
        <taxon>Kitasatosporales</taxon>
        <taxon>Streptomycetaceae</taxon>
        <taxon>Streptomyces</taxon>
    </lineage>
</organism>